<sequence length="69" mass="7765">MKIQLNGQEKQFNAPLTVGALLEQLGLTGHRVAVEVNREIVPRSRHEGYQLHEDDRVEVVFAIGGGTWR</sequence>
<proteinExistence type="predicted"/>
<accession>A0A1F6TTI2</accession>
<dbReference type="SUPFAM" id="SSF54285">
    <property type="entry name" value="MoaD/ThiS"/>
    <property type="match status" value="1"/>
</dbReference>
<dbReference type="CDD" id="cd00565">
    <property type="entry name" value="Ubl_ThiS"/>
    <property type="match status" value="1"/>
</dbReference>
<protein>
    <submittedName>
        <fullName evidence="1">Thiamine biosynthesis protein ThiS</fullName>
    </submittedName>
</protein>
<comment type="caution">
    <text evidence="1">The sequence shown here is derived from an EMBL/GenBank/DDBJ whole genome shotgun (WGS) entry which is preliminary data.</text>
</comment>
<dbReference type="PANTHER" id="PTHR34472:SF1">
    <property type="entry name" value="SULFUR CARRIER PROTEIN THIS"/>
    <property type="match status" value="1"/>
</dbReference>
<dbReference type="InterPro" id="IPR003749">
    <property type="entry name" value="ThiS/MoaD-like"/>
</dbReference>
<dbReference type="AlphaFoldDB" id="A0A1F6TTI2"/>
<dbReference type="NCBIfam" id="TIGR01683">
    <property type="entry name" value="thiS"/>
    <property type="match status" value="1"/>
</dbReference>
<evidence type="ECO:0000313" key="2">
    <source>
        <dbReference type="Proteomes" id="UP000178885"/>
    </source>
</evidence>
<dbReference type="Proteomes" id="UP000178885">
    <property type="component" value="Unassembled WGS sequence"/>
</dbReference>
<gene>
    <name evidence="1" type="ORF">A2151_04025</name>
</gene>
<name>A0A1F6TTI2_9PROT</name>
<dbReference type="Pfam" id="PF02597">
    <property type="entry name" value="ThiS"/>
    <property type="match status" value="1"/>
</dbReference>
<dbReference type="EMBL" id="MFSU01000029">
    <property type="protein sequence ID" value="OGI48369.1"/>
    <property type="molecule type" value="Genomic_DNA"/>
</dbReference>
<organism evidence="1 2">
    <name type="scientific">Candidatus Muproteobacteria bacterium RBG_16_65_34</name>
    <dbReference type="NCBI Taxonomy" id="1817760"/>
    <lineage>
        <taxon>Bacteria</taxon>
        <taxon>Pseudomonadati</taxon>
        <taxon>Pseudomonadota</taxon>
        <taxon>Candidatus Muproteobacteria</taxon>
    </lineage>
</organism>
<reference evidence="1 2" key="1">
    <citation type="journal article" date="2016" name="Nat. Commun.">
        <title>Thousands of microbial genomes shed light on interconnected biogeochemical processes in an aquifer system.</title>
        <authorList>
            <person name="Anantharaman K."/>
            <person name="Brown C.T."/>
            <person name="Hug L.A."/>
            <person name="Sharon I."/>
            <person name="Castelle C.J."/>
            <person name="Probst A.J."/>
            <person name="Thomas B.C."/>
            <person name="Singh A."/>
            <person name="Wilkins M.J."/>
            <person name="Karaoz U."/>
            <person name="Brodie E.L."/>
            <person name="Williams K.H."/>
            <person name="Hubbard S.S."/>
            <person name="Banfield J.F."/>
        </authorList>
    </citation>
    <scope>NUCLEOTIDE SEQUENCE [LARGE SCALE GENOMIC DNA]</scope>
</reference>
<evidence type="ECO:0000313" key="1">
    <source>
        <dbReference type="EMBL" id="OGI48369.1"/>
    </source>
</evidence>
<dbReference type="Gene3D" id="3.10.20.30">
    <property type="match status" value="1"/>
</dbReference>
<dbReference type="InterPro" id="IPR016155">
    <property type="entry name" value="Mopterin_synth/thiamin_S_b"/>
</dbReference>
<dbReference type="InterPro" id="IPR010035">
    <property type="entry name" value="Thi_S"/>
</dbReference>
<dbReference type="STRING" id="1817760.A2151_04025"/>
<dbReference type="InterPro" id="IPR012675">
    <property type="entry name" value="Beta-grasp_dom_sf"/>
</dbReference>
<dbReference type="PANTHER" id="PTHR34472">
    <property type="entry name" value="SULFUR CARRIER PROTEIN THIS"/>
    <property type="match status" value="1"/>
</dbReference>